<protein>
    <submittedName>
        <fullName evidence="1">Uncharacterized protein</fullName>
    </submittedName>
</protein>
<proteinExistence type="predicted"/>
<evidence type="ECO:0000313" key="1">
    <source>
        <dbReference type="EMBL" id="MBW0580155.1"/>
    </source>
</evidence>
<sequence>MKATKKNKKCCNFDGSKDALDQGDEIINLEVSHNDNEAPKPEAPLISPQNIQASQDHEKLQYDIMSQDMNDIAWETEPKVANSTNDQGCF</sequence>
<accession>A0A9Q3KEU1</accession>
<name>A0A9Q3KEU1_9BASI</name>
<dbReference type="Proteomes" id="UP000765509">
    <property type="component" value="Unassembled WGS sequence"/>
</dbReference>
<dbReference type="EMBL" id="AVOT02106854">
    <property type="protein sequence ID" value="MBW0580155.1"/>
    <property type="molecule type" value="Genomic_DNA"/>
</dbReference>
<organism evidence="1 2">
    <name type="scientific">Austropuccinia psidii MF-1</name>
    <dbReference type="NCBI Taxonomy" id="1389203"/>
    <lineage>
        <taxon>Eukaryota</taxon>
        <taxon>Fungi</taxon>
        <taxon>Dikarya</taxon>
        <taxon>Basidiomycota</taxon>
        <taxon>Pucciniomycotina</taxon>
        <taxon>Pucciniomycetes</taxon>
        <taxon>Pucciniales</taxon>
        <taxon>Sphaerophragmiaceae</taxon>
        <taxon>Austropuccinia</taxon>
    </lineage>
</organism>
<comment type="caution">
    <text evidence="1">The sequence shown here is derived from an EMBL/GenBank/DDBJ whole genome shotgun (WGS) entry which is preliminary data.</text>
</comment>
<reference evidence="1" key="1">
    <citation type="submission" date="2021-03" db="EMBL/GenBank/DDBJ databases">
        <title>Draft genome sequence of rust myrtle Austropuccinia psidii MF-1, a brazilian biotype.</title>
        <authorList>
            <person name="Quecine M.C."/>
            <person name="Pachon D.M.R."/>
            <person name="Bonatelli M.L."/>
            <person name="Correr F.H."/>
            <person name="Franceschini L.M."/>
            <person name="Leite T.F."/>
            <person name="Margarido G.R.A."/>
            <person name="Almeida C.A."/>
            <person name="Ferrarezi J.A."/>
            <person name="Labate C.A."/>
        </authorList>
    </citation>
    <scope>NUCLEOTIDE SEQUENCE</scope>
    <source>
        <strain evidence="1">MF-1</strain>
    </source>
</reference>
<gene>
    <name evidence="1" type="ORF">O181_119870</name>
</gene>
<dbReference type="AlphaFoldDB" id="A0A9Q3KEU1"/>
<keyword evidence="2" id="KW-1185">Reference proteome</keyword>
<evidence type="ECO:0000313" key="2">
    <source>
        <dbReference type="Proteomes" id="UP000765509"/>
    </source>
</evidence>